<dbReference type="OrthoDB" id="2962022at2759"/>
<dbReference type="InParanoid" id="A0A2H3E426"/>
<dbReference type="AlphaFoldDB" id="A0A2H3E426"/>
<dbReference type="Proteomes" id="UP000217790">
    <property type="component" value="Unassembled WGS sequence"/>
</dbReference>
<protein>
    <submittedName>
        <fullName evidence="1">Uncharacterized protein</fullName>
    </submittedName>
</protein>
<gene>
    <name evidence="1" type="ORF">ARMGADRAFT_927792</name>
</gene>
<evidence type="ECO:0000313" key="1">
    <source>
        <dbReference type="EMBL" id="PBK94436.1"/>
    </source>
</evidence>
<keyword evidence="2" id="KW-1185">Reference proteome</keyword>
<proteinExistence type="predicted"/>
<dbReference type="EMBL" id="KZ293654">
    <property type="protein sequence ID" value="PBK94436.1"/>
    <property type="molecule type" value="Genomic_DNA"/>
</dbReference>
<evidence type="ECO:0000313" key="2">
    <source>
        <dbReference type="Proteomes" id="UP000217790"/>
    </source>
</evidence>
<sequence length="210" mass="23850">NNSCAYDATIFILFNLWNVKNHACGVSLGMEDNTWMQMLGALFAKFSRHEYTLEVVRDYFRRQLHREFPNVFVFSRFISIESIMMKLLKGDNPFLMVMHKCTAGHEEPKSTQNCCMVVPTSTGSMRWSTVQEYINNCRAMPPMFNGAECAECGADMVLHHTFMYSPSILAVCIAHTTTPPDMSFELPIGEGATRYTLMGIVYHGDAHFTS</sequence>
<organism evidence="1 2">
    <name type="scientific">Armillaria gallica</name>
    <name type="common">Bulbous honey fungus</name>
    <name type="synonym">Armillaria bulbosa</name>
    <dbReference type="NCBI Taxonomy" id="47427"/>
    <lineage>
        <taxon>Eukaryota</taxon>
        <taxon>Fungi</taxon>
        <taxon>Dikarya</taxon>
        <taxon>Basidiomycota</taxon>
        <taxon>Agaricomycotina</taxon>
        <taxon>Agaricomycetes</taxon>
        <taxon>Agaricomycetidae</taxon>
        <taxon>Agaricales</taxon>
        <taxon>Marasmiineae</taxon>
        <taxon>Physalacriaceae</taxon>
        <taxon>Armillaria</taxon>
    </lineage>
</organism>
<name>A0A2H3E426_ARMGA</name>
<feature type="non-terminal residue" evidence="1">
    <location>
        <position position="1"/>
    </location>
</feature>
<reference evidence="2" key="1">
    <citation type="journal article" date="2017" name="Nat. Ecol. Evol.">
        <title>Genome expansion and lineage-specific genetic innovations in the forest pathogenic fungi Armillaria.</title>
        <authorList>
            <person name="Sipos G."/>
            <person name="Prasanna A.N."/>
            <person name="Walter M.C."/>
            <person name="O'Connor E."/>
            <person name="Balint B."/>
            <person name="Krizsan K."/>
            <person name="Kiss B."/>
            <person name="Hess J."/>
            <person name="Varga T."/>
            <person name="Slot J."/>
            <person name="Riley R."/>
            <person name="Boka B."/>
            <person name="Rigling D."/>
            <person name="Barry K."/>
            <person name="Lee J."/>
            <person name="Mihaltcheva S."/>
            <person name="LaButti K."/>
            <person name="Lipzen A."/>
            <person name="Waldron R."/>
            <person name="Moloney N.M."/>
            <person name="Sperisen C."/>
            <person name="Kredics L."/>
            <person name="Vagvoelgyi C."/>
            <person name="Patrignani A."/>
            <person name="Fitzpatrick D."/>
            <person name="Nagy I."/>
            <person name="Doyle S."/>
            <person name="Anderson J.B."/>
            <person name="Grigoriev I.V."/>
            <person name="Gueldener U."/>
            <person name="Muensterkoetter M."/>
            <person name="Nagy L.G."/>
        </authorList>
    </citation>
    <scope>NUCLEOTIDE SEQUENCE [LARGE SCALE GENOMIC DNA]</scope>
    <source>
        <strain evidence="2">Ar21-2</strain>
    </source>
</reference>
<accession>A0A2H3E426</accession>